<keyword evidence="1" id="KW-0472">Membrane</keyword>
<dbReference type="KEGG" id="cagg:HYG79_15025"/>
<accession>A0A7H9AT48</accession>
<name>A0A7H9AT48_9FLAO</name>
<evidence type="ECO:0000313" key="2">
    <source>
        <dbReference type="EMBL" id="QLG46606.1"/>
    </source>
</evidence>
<feature type="transmembrane region" description="Helical" evidence="1">
    <location>
        <begin position="40"/>
        <end position="69"/>
    </location>
</feature>
<evidence type="ECO:0000313" key="3">
    <source>
        <dbReference type="Proteomes" id="UP000509302"/>
    </source>
</evidence>
<sequence length="79" mass="9503">MLSLEILYQKLPFLGFTIFMVITIKGLLRFKRFLRIPFLLFLFIMVGIPFIKDLVWLFGAIEISVWGYYIRKRWSSSYS</sequence>
<evidence type="ECO:0000256" key="1">
    <source>
        <dbReference type="SAM" id="Phobius"/>
    </source>
</evidence>
<reference evidence="2 3" key="1">
    <citation type="journal article" date="2006" name="Int. J. Syst. Evol. Microbiol.">
        <title>Costertonia aggregata gen. nov., sp. nov., a mesophilic marine bacterium of the family Flavobacteriaceae, isolated from a mature biofilm.</title>
        <authorList>
            <person name="Kwon K.K."/>
            <person name="Lee Y.K."/>
            <person name="Lee H.K."/>
        </authorList>
    </citation>
    <scope>NUCLEOTIDE SEQUENCE [LARGE SCALE GENOMIC DNA]</scope>
    <source>
        <strain evidence="2 3">KCCM 42265</strain>
    </source>
</reference>
<organism evidence="2 3">
    <name type="scientific">Costertonia aggregata</name>
    <dbReference type="NCBI Taxonomy" id="343403"/>
    <lineage>
        <taxon>Bacteria</taxon>
        <taxon>Pseudomonadati</taxon>
        <taxon>Bacteroidota</taxon>
        <taxon>Flavobacteriia</taxon>
        <taxon>Flavobacteriales</taxon>
        <taxon>Flavobacteriaceae</taxon>
        <taxon>Costertonia</taxon>
    </lineage>
</organism>
<dbReference type="RefSeq" id="WP_179242885.1">
    <property type="nucleotide sequence ID" value="NZ_CP058595.1"/>
</dbReference>
<dbReference type="AlphaFoldDB" id="A0A7H9AT48"/>
<dbReference type="EMBL" id="CP058595">
    <property type="protein sequence ID" value="QLG46606.1"/>
    <property type="molecule type" value="Genomic_DNA"/>
</dbReference>
<gene>
    <name evidence="2" type="ORF">HYG79_15025</name>
</gene>
<feature type="transmembrane region" description="Helical" evidence="1">
    <location>
        <begin position="6"/>
        <end position="28"/>
    </location>
</feature>
<keyword evidence="1" id="KW-0812">Transmembrane</keyword>
<keyword evidence="3" id="KW-1185">Reference proteome</keyword>
<protein>
    <submittedName>
        <fullName evidence="2">Uncharacterized protein</fullName>
    </submittedName>
</protein>
<proteinExistence type="predicted"/>
<keyword evidence="1" id="KW-1133">Transmembrane helix</keyword>
<dbReference type="Proteomes" id="UP000509302">
    <property type="component" value="Chromosome"/>
</dbReference>